<evidence type="ECO:0000259" key="15">
    <source>
        <dbReference type="PROSITE" id="PS51104"/>
    </source>
</evidence>
<evidence type="ECO:0000256" key="6">
    <source>
        <dbReference type="ARBA" id="ARBA00022679"/>
    </source>
</evidence>
<accession>A0A387BE81</accession>
<keyword evidence="10 12" id="KW-1133">Transmembrane helix</keyword>
<evidence type="ECO:0000313" key="16">
    <source>
        <dbReference type="EMBL" id="AYG00574.1"/>
    </source>
</evidence>
<comment type="subcellular location">
    <subcellularLocation>
        <location evidence="1">Cell inner membrane</location>
        <topology evidence="1">Multi-pass membrane protein</topology>
    </subcellularLocation>
</comment>
<dbReference type="PANTHER" id="PTHR30505:SF0">
    <property type="entry name" value="FRUCTOSE-LIKE PTS SYSTEM EIIBC COMPONENT-RELATED"/>
    <property type="match status" value="1"/>
</dbReference>
<dbReference type="KEGG" id="lact:D7I46_05390"/>
<dbReference type="OrthoDB" id="9782569at2"/>
<dbReference type="SUPFAM" id="SSF52794">
    <property type="entry name" value="PTS system IIB component-like"/>
    <property type="match status" value="1"/>
</dbReference>
<evidence type="ECO:0000256" key="4">
    <source>
        <dbReference type="ARBA" id="ARBA00022553"/>
    </source>
</evidence>
<evidence type="ECO:0000256" key="10">
    <source>
        <dbReference type="ARBA" id="ARBA00022989"/>
    </source>
</evidence>
<dbReference type="GO" id="GO:0005886">
    <property type="term" value="C:plasma membrane"/>
    <property type="evidence" value="ECO:0007669"/>
    <property type="project" value="UniProtKB-SubCell"/>
</dbReference>
<keyword evidence="9" id="KW-0418">Kinase</keyword>
<feature type="domain" description="PTS EIIA type-2" evidence="13">
    <location>
        <begin position="5"/>
        <end position="154"/>
    </location>
</feature>
<keyword evidence="17" id="KW-1185">Reference proteome</keyword>
<dbReference type="PROSITE" id="PS51094">
    <property type="entry name" value="PTS_EIIA_TYPE_2"/>
    <property type="match status" value="1"/>
</dbReference>
<feature type="transmembrane region" description="Helical" evidence="12">
    <location>
        <begin position="552"/>
        <end position="572"/>
    </location>
</feature>
<reference evidence="16 17" key="1">
    <citation type="submission" date="2018-09" db="EMBL/GenBank/DDBJ databases">
        <title>Genome sequencing of strain 1JSPR-7.</title>
        <authorList>
            <person name="Heo J."/>
            <person name="Kim S.-J."/>
            <person name="Kwon S.-W."/>
        </authorList>
    </citation>
    <scope>NUCLEOTIDE SEQUENCE [LARGE SCALE GENOMIC DNA]</scope>
    <source>
        <strain evidence="16 17">1JSPR-7</strain>
    </source>
</reference>
<feature type="transmembrane region" description="Helical" evidence="12">
    <location>
        <begin position="657"/>
        <end position="679"/>
    </location>
</feature>
<evidence type="ECO:0000256" key="9">
    <source>
        <dbReference type="ARBA" id="ARBA00022777"/>
    </source>
</evidence>
<dbReference type="Pfam" id="PF00359">
    <property type="entry name" value="PTS_EIIA_2"/>
    <property type="match status" value="1"/>
</dbReference>
<evidence type="ECO:0000256" key="12">
    <source>
        <dbReference type="SAM" id="Phobius"/>
    </source>
</evidence>
<dbReference type="PROSITE" id="PS51104">
    <property type="entry name" value="PTS_EIIC_TYPE_2"/>
    <property type="match status" value="1"/>
</dbReference>
<keyword evidence="3" id="KW-1003">Cell membrane</keyword>
<dbReference type="InterPro" id="IPR036095">
    <property type="entry name" value="PTS_EIIB-like_sf"/>
</dbReference>
<gene>
    <name evidence="16" type="ORF">D7I46_05390</name>
</gene>
<evidence type="ECO:0000256" key="3">
    <source>
        <dbReference type="ARBA" id="ARBA00022475"/>
    </source>
</evidence>
<feature type="transmembrane region" description="Helical" evidence="12">
    <location>
        <begin position="434"/>
        <end position="453"/>
    </location>
</feature>
<evidence type="ECO:0000256" key="7">
    <source>
        <dbReference type="ARBA" id="ARBA00022683"/>
    </source>
</evidence>
<evidence type="ECO:0000259" key="14">
    <source>
        <dbReference type="PROSITE" id="PS51099"/>
    </source>
</evidence>
<feature type="transmembrane region" description="Helical" evidence="12">
    <location>
        <begin position="335"/>
        <end position="356"/>
    </location>
</feature>
<keyword evidence="11 12" id="KW-0472">Membrane</keyword>
<evidence type="ECO:0000256" key="1">
    <source>
        <dbReference type="ARBA" id="ARBA00004429"/>
    </source>
</evidence>
<keyword evidence="2" id="KW-0813">Transport</keyword>
<dbReference type="InterPro" id="IPR003352">
    <property type="entry name" value="PTS_EIIC"/>
</dbReference>
<evidence type="ECO:0000313" key="17">
    <source>
        <dbReference type="Proteomes" id="UP000269374"/>
    </source>
</evidence>
<dbReference type="GO" id="GO:0009401">
    <property type="term" value="P:phosphoenolpyruvate-dependent sugar phosphotransferase system"/>
    <property type="evidence" value="ECO:0007669"/>
    <property type="project" value="UniProtKB-KW"/>
</dbReference>
<dbReference type="CDD" id="cd05569">
    <property type="entry name" value="PTS_IIB_fructose"/>
    <property type="match status" value="1"/>
</dbReference>
<dbReference type="Gene3D" id="3.40.50.2300">
    <property type="match status" value="1"/>
</dbReference>
<dbReference type="GO" id="GO:0005351">
    <property type="term" value="F:carbohydrate:proton symporter activity"/>
    <property type="evidence" value="ECO:0007669"/>
    <property type="project" value="InterPro"/>
</dbReference>
<dbReference type="GO" id="GO:0022877">
    <property type="term" value="F:protein-N(PI)-phosphohistidine-fructose phosphotransferase system transporter activity"/>
    <property type="evidence" value="ECO:0007669"/>
    <property type="project" value="InterPro"/>
</dbReference>
<evidence type="ECO:0000256" key="5">
    <source>
        <dbReference type="ARBA" id="ARBA00022597"/>
    </source>
</evidence>
<dbReference type="PROSITE" id="PS51099">
    <property type="entry name" value="PTS_EIIB_TYPE_2"/>
    <property type="match status" value="1"/>
</dbReference>
<organism evidence="16 17">
    <name type="scientific">Lactococcus allomyrinae</name>
    <dbReference type="NCBI Taxonomy" id="2419773"/>
    <lineage>
        <taxon>Bacteria</taxon>
        <taxon>Bacillati</taxon>
        <taxon>Bacillota</taxon>
        <taxon>Bacilli</taxon>
        <taxon>Lactobacillales</taxon>
        <taxon>Streptococcaceae</taxon>
        <taxon>Lactococcus</taxon>
    </lineage>
</organism>
<dbReference type="RefSeq" id="WP_120771962.1">
    <property type="nucleotide sequence ID" value="NZ_CP032627.1"/>
</dbReference>
<evidence type="ECO:0000259" key="13">
    <source>
        <dbReference type="PROSITE" id="PS51094"/>
    </source>
</evidence>
<dbReference type="InterPro" id="IPR016152">
    <property type="entry name" value="PTrfase/Anion_transptr"/>
</dbReference>
<feature type="domain" description="PTS EIIC type-2" evidence="15">
    <location>
        <begin position="291"/>
        <end position="677"/>
    </location>
</feature>
<evidence type="ECO:0000256" key="8">
    <source>
        <dbReference type="ARBA" id="ARBA00022692"/>
    </source>
</evidence>
<keyword evidence="8 12" id="KW-0812">Transmembrane</keyword>
<feature type="transmembrane region" description="Helical" evidence="12">
    <location>
        <begin position="473"/>
        <end position="495"/>
    </location>
</feature>
<keyword evidence="7" id="KW-0598">Phosphotransferase system</keyword>
<dbReference type="GO" id="GO:0090563">
    <property type="term" value="F:protein-phosphocysteine-sugar phosphotransferase activity"/>
    <property type="evidence" value="ECO:0007669"/>
    <property type="project" value="TreeGrafter"/>
</dbReference>
<keyword evidence="6" id="KW-0808">Transferase</keyword>
<keyword evidence="5" id="KW-0762">Sugar transport</keyword>
<evidence type="ECO:0000256" key="2">
    <source>
        <dbReference type="ARBA" id="ARBA00022448"/>
    </source>
</evidence>
<dbReference type="InterPro" id="IPR013014">
    <property type="entry name" value="PTS_EIIC_2"/>
</dbReference>
<feature type="transmembrane region" description="Helical" evidence="12">
    <location>
        <begin position="592"/>
        <end position="610"/>
    </location>
</feature>
<dbReference type="CDD" id="cd00211">
    <property type="entry name" value="PTS_IIA_fru"/>
    <property type="match status" value="1"/>
</dbReference>
<protein>
    <submittedName>
        <fullName evidence="16">PTS fructose transporter subunit IIABC</fullName>
    </submittedName>
</protein>
<dbReference type="InterPro" id="IPR006327">
    <property type="entry name" value="PTS_IIC_fruc"/>
</dbReference>
<dbReference type="AlphaFoldDB" id="A0A387BE81"/>
<dbReference type="InterPro" id="IPR003353">
    <property type="entry name" value="PTS_IIB_fruc"/>
</dbReference>
<dbReference type="InterPro" id="IPR050864">
    <property type="entry name" value="Bacterial_PTS_Sugar_Transport"/>
</dbReference>
<dbReference type="EMBL" id="CP032627">
    <property type="protein sequence ID" value="AYG00574.1"/>
    <property type="molecule type" value="Genomic_DNA"/>
</dbReference>
<feature type="transmembrane region" description="Helical" evidence="12">
    <location>
        <begin position="515"/>
        <end position="531"/>
    </location>
</feature>
<dbReference type="InterPro" id="IPR013011">
    <property type="entry name" value="PTS_EIIB_2"/>
</dbReference>
<proteinExistence type="predicted"/>
<name>A0A387BE81_9LACT</name>
<feature type="domain" description="PTS EIIB type-2" evidence="14">
    <location>
        <begin position="167"/>
        <end position="263"/>
    </location>
</feature>
<dbReference type="InterPro" id="IPR002178">
    <property type="entry name" value="PTS_EIIA_type-2_dom"/>
</dbReference>
<keyword evidence="4" id="KW-0597">Phosphoprotein</keyword>
<dbReference type="NCBIfam" id="TIGR01427">
    <property type="entry name" value="PTS_IIC_fructo"/>
    <property type="match status" value="1"/>
</dbReference>
<evidence type="ECO:0000256" key="11">
    <source>
        <dbReference type="ARBA" id="ARBA00023136"/>
    </source>
</evidence>
<dbReference type="PANTHER" id="PTHR30505">
    <property type="entry name" value="FRUCTOSE-LIKE PERMEASE"/>
    <property type="match status" value="1"/>
</dbReference>
<dbReference type="Gene3D" id="3.40.930.10">
    <property type="entry name" value="Mannitol-specific EII, Chain A"/>
    <property type="match status" value="1"/>
</dbReference>
<dbReference type="GO" id="GO:0016301">
    <property type="term" value="F:kinase activity"/>
    <property type="evidence" value="ECO:0007669"/>
    <property type="project" value="UniProtKB-KW"/>
</dbReference>
<feature type="transmembrane region" description="Helical" evidence="12">
    <location>
        <begin position="617"/>
        <end position="637"/>
    </location>
</feature>
<feature type="transmembrane region" description="Helical" evidence="12">
    <location>
        <begin position="299"/>
        <end position="323"/>
    </location>
</feature>
<dbReference type="Pfam" id="PF02378">
    <property type="entry name" value="PTS_EIIC"/>
    <property type="match status" value="1"/>
</dbReference>
<dbReference type="Pfam" id="PF02302">
    <property type="entry name" value="PTS_IIB"/>
    <property type="match status" value="1"/>
</dbReference>
<sequence length="692" mass="72995">MDLSHATSEQLIFLNQPFTTKEEIFEFVAQKFAEVGVVASAADYKQALYDRENEGLTGFENGLAIPHGKSSTVKKATFAVVRLSQALASAEYVSLNPENQVDTLFILAIPEREAGSTHLTLLAELSAKIGDLSYVNQIKQAASAQEILTLLKSAEKTEVVAGHKGLILGITACAAGIAHTYMAAEAIAKKAAELGYTAKIEKQGANGIEDRITAADVNQAMGVIFAHDVALQELERFTKLPKVDVPVSEPIKNADKVVNDLLEKAKNYQPADENAVSADEPEQKQGFLKTLSTSVMTGISYMIPLLVAAGLMMGIATLVWAYVLHLPMTAVGSSAYFPGGAAAASGLTLYTNYLYAFGSLLLKFIYPIFGMFVAYSIAGRTGLVAGFAGGLFSSGLQFTIWGAGFGIPLTTAAGGSAKATDTAITALGTFNKGAIPSGFLGALILGLVAGFCVKWLNEHIKVSKNLQAIKPMFLIPGISVFIIFVLNFALVQPVFGGLNAAIANWITSMSGSGKLLLSSIIAACTAFDLGGPVNKAAGAINIALAADKTFPLTARVLAIVIPPIGLGLSTIIDRFVVRRRVYPEDLRVAGGTSFILGFIAISEGGIPFMLRNPLIVVPINIIGAIAGSCTAVALGAVQWLPLPAVWGWPLVTNIPAYLLGLVVGVLVVALLNIFVRFALIKRREARGEEIGF</sequence>
<dbReference type="InterPro" id="IPR003501">
    <property type="entry name" value="PTS_EIIB_2/3"/>
</dbReference>
<dbReference type="SUPFAM" id="SSF55804">
    <property type="entry name" value="Phoshotransferase/anion transport protein"/>
    <property type="match status" value="1"/>
</dbReference>
<dbReference type="Proteomes" id="UP000269374">
    <property type="component" value="Chromosome"/>
</dbReference>